<keyword evidence="4" id="KW-1185">Reference proteome</keyword>
<keyword evidence="2" id="KW-0472">Membrane</keyword>
<gene>
    <name evidence="3" type="ORF">PIB30_008096</name>
</gene>
<proteinExistence type="predicted"/>
<comment type="caution">
    <text evidence="3">The sequence shown here is derived from an EMBL/GenBank/DDBJ whole genome shotgun (WGS) entry which is preliminary data.</text>
</comment>
<accession>A0ABU6X4U8</accession>
<keyword evidence="2" id="KW-1133">Transmembrane helix</keyword>
<keyword evidence="2" id="KW-0812">Transmembrane</keyword>
<evidence type="ECO:0000313" key="3">
    <source>
        <dbReference type="EMBL" id="MED6192220.1"/>
    </source>
</evidence>
<organism evidence="3 4">
    <name type="scientific">Stylosanthes scabra</name>
    <dbReference type="NCBI Taxonomy" id="79078"/>
    <lineage>
        <taxon>Eukaryota</taxon>
        <taxon>Viridiplantae</taxon>
        <taxon>Streptophyta</taxon>
        <taxon>Embryophyta</taxon>
        <taxon>Tracheophyta</taxon>
        <taxon>Spermatophyta</taxon>
        <taxon>Magnoliopsida</taxon>
        <taxon>eudicotyledons</taxon>
        <taxon>Gunneridae</taxon>
        <taxon>Pentapetalae</taxon>
        <taxon>rosids</taxon>
        <taxon>fabids</taxon>
        <taxon>Fabales</taxon>
        <taxon>Fabaceae</taxon>
        <taxon>Papilionoideae</taxon>
        <taxon>50 kb inversion clade</taxon>
        <taxon>dalbergioids sensu lato</taxon>
        <taxon>Dalbergieae</taxon>
        <taxon>Pterocarpus clade</taxon>
        <taxon>Stylosanthes</taxon>
    </lineage>
</organism>
<feature type="region of interest" description="Disordered" evidence="1">
    <location>
        <begin position="1"/>
        <end position="22"/>
    </location>
</feature>
<dbReference type="EMBL" id="JASCZI010211466">
    <property type="protein sequence ID" value="MED6192220.1"/>
    <property type="molecule type" value="Genomic_DNA"/>
</dbReference>
<evidence type="ECO:0000313" key="4">
    <source>
        <dbReference type="Proteomes" id="UP001341840"/>
    </source>
</evidence>
<feature type="transmembrane region" description="Helical" evidence="2">
    <location>
        <begin position="116"/>
        <end position="142"/>
    </location>
</feature>
<dbReference type="Proteomes" id="UP001341840">
    <property type="component" value="Unassembled WGS sequence"/>
</dbReference>
<protein>
    <submittedName>
        <fullName evidence="3">Uncharacterized protein</fullName>
    </submittedName>
</protein>
<name>A0ABU6X4U8_9FABA</name>
<evidence type="ECO:0000256" key="1">
    <source>
        <dbReference type="SAM" id="MobiDB-lite"/>
    </source>
</evidence>
<evidence type="ECO:0000256" key="2">
    <source>
        <dbReference type="SAM" id="Phobius"/>
    </source>
</evidence>
<reference evidence="3 4" key="1">
    <citation type="journal article" date="2023" name="Plants (Basel)">
        <title>Bridging the Gap: Combining Genomics and Transcriptomics Approaches to Understand Stylosanthes scabra, an Orphan Legume from the Brazilian Caatinga.</title>
        <authorList>
            <person name="Ferreira-Neto J.R.C."/>
            <person name="da Silva M.D."/>
            <person name="Binneck E."/>
            <person name="de Melo N.F."/>
            <person name="da Silva R.H."/>
            <person name="de Melo A.L.T.M."/>
            <person name="Pandolfi V."/>
            <person name="Bustamante F.O."/>
            <person name="Brasileiro-Vidal A.C."/>
            <person name="Benko-Iseppon A.M."/>
        </authorList>
    </citation>
    <scope>NUCLEOTIDE SEQUENCE [LARGE SCALE GENOMIC DNA]</scope>
    <source>
        <tissue evidence="3">Leaves</tissue>
    </source>
</reference>
<sequence length="167" mass="17636">MEEPPAVGIHGVTGLEVDPQDQEMTWDTGIEGDDFRAMGQIETGIAFAVASSELEGLGVEDTQSLSLTLHKLSSRNPSRGSSRNPYHSHSQTEIGALALKSSHSLFADVVQQSHKAVVAVLLLQSSLVLFLVLLVSLVLGIVSSSSCSPIGSSSVQISLPLTVVTNW</sequence>